<evidence type="ECO:0000313" key="1">
    <source>
        <dbReference type="EMBL" id="SDM27401.1"/>
    </source>
</evidence>
<sequence length="81" mass="8362">MRGLLHDRSSIDAGGALLVRDVDALGRQSNLLLAAPTRKGCAVTRSFSDRVGDLATVEQAVASHVARLVESFASAASGPTT</sequence>
<dbReference type="STRING" id="582672.SAMN05216360_101402"/>
<dbReference type="AlphaFoldDB" id="A0A1G9RVZ8"/>
<protein>
    <submittedName>
        <fullName evidence="1">Uncharacterized protein</fullName>
    </submittedName>
</protein>
<organism evidence="1 2">
    <name type="scientific">Methylobacterium phyllostachyos</name>
    <dbReference type="NCBI Taxonomy" id="582672"/>
    <lineage>
        <taxon>Bacteria</taxon>
        <taxon>Pseudomonadati</taxon>
        <taxon>Pseudomonadota</taxon>
        <taxon>Alphaproteobacteria</taxon>
        <taxon>Hyphomicrobiales</taxon>
        <taxon>Methylobacteriaceae</taxon>
        <taxon>Methylobacterium</taxon>
    </lineage>
</organism>
<reference evidence="2" key="1">
    <citation type="submission" date="2016-10" db="EMBL/GenBank/DDBJ databases">
        <authorList>
            <person name="Varghese N."/>
            <person name="Submissions S."/>
        </authorList>
    </citation>
    <scope>NUCLEOTIDE SEQUENCE [LARGE SCALE GENOMIC DNA]</scope>
    <source>
        <strain evidence="2">BL47</strain>
    </source>
</reference>
<keyword evidence="2" id="KW-1185">Reference proteome</keyword>
<evidence type="ECO:0000313" key="2">
    <source>
        <dbReference type="Proteomes" id="UP000198704"/>
    </source>
</evidence>
<gene>
    <name evidence="1" type="ORF">SAMN05216360_101402</name>
</gene>
<dbReference type="Proteomes" id="UP000198704">
    <property type="component" value="Unassembled WGS sequence"/>
</dbReference>
<dbReference type="EMBL" id="FNHS01000001">
    <property type="protein sequence ID" value="SDM27401.1"/>
    <property type="molecule type" value="Genomic_DNA"/>
</dbReference>
<proteinExistence type="predicted"/>
<accession>A0A1G9RVZ8</accession>
<name>A0A1G9RVZ8_9HYPH</name>